<name>W0DW35_9GAMM</name>
<sequence>MPTLLNFDGFKFFFYANDHPPAHVHVLKGDGWAKIDLECLKVVGSSLKPAELKKAVDTVALHQEEFMEKWHEWFSR</sequence>
<dbReference type="KEGG" id="tao:THIAE_04150"/>
<dbReference type="Pfam" id="PF13711">
    <property type="entry name" value="DUF4160"/>
    <property type="match status" value="1"/>
</dbReference>
<evidence type="ECO:0000313" key="2">
    <source>
        <dbReference type="Proteomes" id="UP000005380"/>
    </source>
</evidence>
<dbReference type="OrthoDB" id="122670at2"/>
<gene>
    <name evidence="1" type="ORF">THIAE_04150</name>
</gene>
<keyword evidence="2" id="KW-1185">Reference proteome</keyword>
<reference evidence="1 2" key="1">
    <citation type="submission" date="2013-12" db="EMBL/GenBank/DDBJ databases">
        <authorList>
            <consortium name="DOE Joint Genome Institute"/>
            <person name="Kappler U."/>
            <person name="Huntemann M."/>
            <person name="Han J."/>
            <person name="Chen A."/>
            <person name="Kyrpides N."/>
            <person name="Mavromatis K."/>
            <person name="Markowitz V."/>
            <person name="Palaniappan K."/>
            <person name="Ivanova N."/>
            <person name="Schaumberg A."/>
            <person name="Pati A."/>
            <person name="Liolios K."/>
            <person name="Nordberg H.P."/>
            <person name="Cantor M.N."/>
            <person name="Hua S.X."/>
            <person name="Woyke T."/>
        </authorList>
    </citation>
    <scope>NUCLEOTIDE SEQUENCE [LARGE SCALE GENOMIC DNA]</scope>
    <source>
        <strain evidence="2">AL2</strain>
    </source>
</reference>
<organism evidence="1 2">
    <name type="scientific">Thiomicrospira aerophila AL3</name>
    <dbReference type="NCBI Taxonomy" id="717772"/>
    <lineage>
        <taxon>Bacteria</taxon>
        <taxon>Pseudomonadati</taxon>
        <taxon>Pseudomonadota</taxon>
        <taxon>Gammaproteobacteria</taxon>
        <taxon>Thiotrichales</taxon>
        <taxon>Piscirickettsiaceae</taxon>
        <taxon>Thiomicrospira</taxon>
    </lineage>
</organism>
<dbReference type="InParanoid" id="W0DW35"/>
<dbReference type="STRING" id="717772.THIAE_04150"/>
<dbReference type="AlphaFoldDB" id="W0DW35"/>
<dbReference type="InterPro" id="IPR025427">
    <property type="entry name" value="DUF4160"/>
</dbReference>
<proteinExistence type="predicted"/>
<evidence type="ECO:0000313" key="1">
    <source>
        <dbReference type="EMBL" id="AHF01096.1"/>
    </source>
</evidence>
<evidence type="ECO:0008006" key="3">
    <source>
        <dbReference type="Google" id="ProtNLM"/>
    </source>
</evidence>
<accession>W0DW35</accession>
<protein>
    <recommendedName>
        <fullName evidence="3">DUF4160 domain-containing protein</fullName>
    </recommendedName>
</protein>
<dbReference type="RefSeq" id="WP_006459124.1">
    <property type="nucleotide sequence ID" value="NZ_CP007030.1"/>
</dbReference>
<dbReference type="Proteomes" id="UP000005380">
    <property type="component" value="Chromosome"/>
</dbReference>
<dbReference type="EMBL" id="CP007030">
    <property type="protein sequence ID" value="AHF01096.1"/>
    <property type="molecule type" value="Genomic_DNA"/>
</dbReference>
<dbReference type="HOGENOM" id="CLU_162083_4_0_6"/>